<dbReference type="PANTHER" id="PTHR43155">
    <property type="entry name" value="CYCLIC DI-GMP PHOSPHODIESTERASE PA4108-RELATED"/>
    <property type="match status" value="1"/>
</dbReference>
<dbReference type="Proteomes" id="UP000626148">
    <property type="component" value="Unassembled WGS sequence"/>
</dbReference>
<dbReference type="GO" id="GO:0008081">
    <property type="term" value="F:phosphoric diester hydrolase activity"/>
    <property type="evidence" value="ECO:0007669"/>
    <property type="project" value="UniProtKB-ARBA"/>
</dbReference>
<dbReference type="InterPro" id="IPR029151">
    <property type="entry name" value="Sensor-like_sf"/>
</dbReference>
<name>A0A918K4V7_9GAMM</name>
<keyword evidence="1" id="KW-0472">Membrane</keyword>
<feature type="domain" description="HD-GYP" evidence="3">
    <location>
        <begin position="705"/>
        <end position="931"/>
    </location>
</feature>
<dbReference type="InterPro" id="IPR037522">
    <property type="entry name" value="HD_GYP_dom"/>
</dbReference>
<keyword evidence="1" id="KW-0812">Transmembrane</keyword>
<feature type="transmembrane region" description="Helical" evidence="1">
    <location>
        <begin position="7"/>
        <end position="31"/>
    </location>
</feature>
<accession>A0A918K4V7</accession>
<dbReference type="InterPro" id="IPR003660">
    <property type="entry name" value="HAMP_dom"/>
</dbReference>
<dbReference type="SUPFAM" id="SSF109604">
    <property type="entry name" value="HD-domain/PDEase-like"/>
    <property type="match status" value="2"/>
</dbReference>
<evidence type="ECO:0000259" key="3">
    <source>
        <dbReference type="PROSITE" id="PS51832"/>
    </source>
</evidence>
<evidence type="ECO:0000256" key="1">
    <source>
        <dbReference type="SAM" id="Phobius"/>
    </source>
</evidence>
<dbReference type="Gene3D" id="1.10.3210.10">
    <property type="entry name" value="Hypothetical protein af1432"/>
    <property type="match status" value="2"/>
</dbReference>
<evidence type="ECO:0000313" key="4">
    <source>
        <dbReference type="EMBL" id="GGX49196.1"/>
    </source>
</evidence>
<keyword evidence="5" id="KW-1185">Reference proteome</keyword>
<dbReference type="Pfam" id="PF13492">
    <property type="entry name" value="GAF_3"/>
    <property type="match status" value="1"/>
</dbReference>
<dbReference type="SUPFAM" id="SSF103190">
    <property type="entry name" value="Sensory domain-like"/>
    <property type="match status" value="1"/>
</dbReference>
<evidence type="ECO:0000259" key="2">
    <source>
        <dbReference type="PROSITE" id="PS50885"/>
    </source>
</evidence>
<dbReference type="PROSITE" id="PS50885">
    <property type="entry name" value="HAMP"/>
    <property type="match status" value="1"/>
</dbReference>
<dbReference type="RefSeq" id="WP_189607975.1">
    <property type="nucleotide sequence ID" value="NZ_BMXR01000003.1"/>
</dbReference>
<dbReference type="GO" id="GO:0016020">
    <property type="term" value="C:membrane"/>
    <property type="evidence" value="ECO:0007669"/>
    <property type="project" value="InterPro"/>
</dbReference>
<dbReference type="PANTHER" id="PTHR43155:SF2">
    <property type="entry name" value="CYCLIC DI-GMP PHOSPHODIESTERASE PA4108"/>
    <property type="match status" value="1"/>
</dbReference>
<dbReference type="PROSITE" id="PS51832">
    <property type="entry name" value="HD_GYP"/>
    <property type="match status" value="1"/>
</dbReference>
<dbReference type="InterPro" id="IPR003018">
    <property type="entry name" value="GAF"/>
</dbReference>
<dbReference type="Gene3D" id="3.30.450.40">
    <property type="match status" value="1"/>
</dbReference>
<dbReference type="InterPro" id="IPR029016">
    <property type="entry name" value="GAF-like_dom_sf"/>
</dbReference>
<feature type="domain" description="HAMP" evidence="2">
    <location>
        <begin position="362"/>
        <end position="415"/>
    </location>
</feature>
<comment type="caution">
    <text evidence="4">The sequence shown here is derived from an EMBL/GenBank/DDBJ whole genome shotgun (WGS) entry which is preliminary data.</text>
</comment>
<evidence type="ECO:0000313" key="5">
    <source>
        <dbReference type="Proteomes" id="UP000626148"/>
    </source>
</evidence>
<reference evidence="4" key="1">
    <citation type="journal article" date="2014" name="Int. J. Syst. Evol. Microbiol.">
        <title>Complete genome sequence of Corynebacterium casei LMG S-19264T (=DSM 44701T), isolated from a smear-ripened cheese.</title>
        <authorList>
            <consortium name="US DOE Joint Genome Institute (JGI-PGF)"/>
            <person name="Walter F."/>
            <person name="Albersmeier A."/>
            <person name="Kalinowski J."/>
            <person name="Ruckert C."/>
        </authorList>
    </citation>
    <scope>NUCLEOTIDE SEQUENCE</scope>
    <source>
        <strain evidence="4">KCTC 22169</strain>
    </source>
</reference>
<evidence type="ECO:0008006" key="6">
    <source>
        <dbReference type="Google" id="ProtNLM"/>
    </source>
</evidence>
<dbReference type="CDD" id="cd00077">
    <property type="entry name" value="HDc"/>
    <property type="match status" value="1"/>
</dbReference>
<dbReference type="Gene3D" id="6.10.340.10">
    <property type="match status" value="1"/>
</dbReference>
<dbReference type="SMART" id="SM00065">
    <property type="entry name" value="GAF"/>
    <property type="match status" value="1"/>
</dbReference>
<dbReference type="GO" id="GO:0007165">
    <property type="term" value="P:signal transduction"/>
    <property type="evidence" value="ECO:0007669"/>
    <property type="project" value="InterPro"/>
</dbReference>
<dbReference type="SMART" id="SM00471">
    <property type="entry name" value="HDc"/>
    <property type="match status" value="1"/>
</dbReference>
<dbReference type="SUPFAM" id="SSF55781">
    <property type="entry name" value="GAF domain-like"/>
    <property type="match status" value="1"/>
</dbReference>
<dbReference type="InterPro" id="IPR003607">
    <property type="entry name" value="HD/PDEase_dom"/>
</dbReference>
<protein>
    <recommendedName>
        <fullName evidence="6">HAMP domain-containing protein</fullName>
    </recommendedName>
</protein>
<reference evidence="4" key="2">
    <citation type="submission" date="2020-09" db="EMBL/GenBank/DDBJ databases">
        <authorList>
            <person name="Sun Q."/>
            <person name="Kim S."/>
        </authorList>
    </citation>
    <scope>NUCLEOTIDE SEQUENCE</scope>
    <source>
        <strain evidence="4">KCTC 22169</strain>
    </source>
</reference>
<sequence>MVKRVPLHLLISLSMVASLLVLSVILVSVSYQNTKSTLVEATESAAGNAGTLLDGHLDRLIQPVQAAVRQLQFDPLATAARLDQRIARLPVLAQTLDSNPLLSAVYAGYPDGDFLLLRHLRAERARLLVDAPPDAAYLMQSVVRSDGSMQGEWWFLGSDLTIIERQERPDYRFDPRTRPWYQEAQQSGDPVLTQPYLFYTTAEIGITLALKTPWGSVLGMDASVEDLSDQMLEFPFTAGTQIALIDSDQQVVGYPDLSRIVVEDEGGELRLAHLSDLGLPALGRLAGERIAANRLVDFALDGRQWYGLWAPLSAFAGDDLRMMLAIPADELLDGALSLLLRQLGWSALIVLVALPLGWWIGRRIGLPLDALTQQVTALGRFDFKTRIGVDSRVREVHELGVQTARMAAMINSFSDISHNLNRATDLDRLLEQVLTGLMRATEAETGAVYLYDADRQCLRLAEQIGFEEEPAATVSAESGQKDQQTAVRQALERHGRSVMVTPLRNREERVIGVLALGLPDGSGQGEATFRRFVDRLAGSVALAIETRQLIRDQKALIEGIIKVLADAIDTKSPYTGGHCDRVPQLATILLDRVEAAREGPFADYKLTDTERYEFSIAAWLHDCGKVVTPEYIVDKATKLEVLYNRIHEIRMRFEVLWRDAELDYWQGRDRGEDAGGLAQQLDETRHQLQQEFAFLAEMNIGGETLSDDDIERMHRIGDRTWMRHFSDRLGLSRAEQRQLARFPEPELPCLETLLDDKTEHRIPWEGHVPPVERDHPDNRWGFDMTLPEHSANRGERYNLSIRRGTLTGEERFQINNHIVETLKMLTTLPWPEHLKRVPDIAANHHERMDGKGYPRRLKGDQMSVSERVMAIADVFEALTAADRPYKPPKTLSESLNIMVAMGRDGHLDRDLLQLFIESRAYRVYAQGFLKPEQMDEVDERRLSQSLFETTL</sequence>
<dbReference type="Pfam" id="PF13487">
    <property type="entry name" value="HD_5"/>
    <property type="match status" value="1"/>
</dbReference>
<organism evidence="4 5">
    <name type="scientific">Saccharospirillum salsuginis</name>
    <dbReference type="NCBI Taxonomy" id="418750"/>
    <lineage>
        <taxon>Bacteria</taxon>
        <taxon>Pseudomonadati</taxon>
        <taxon>Pseudomonadota</taxon>
        <taxon>Gammaproteobacteria</taxon>
        <taxon>Oceanospirillales</taxon>
        <taxon>Saccharospirillaceae</taxon>
        <taxon>Saccharospirillum</taxon>
    </lineage>
</organism>
<dbReference type="Gene3D" id="3.30.450.20">
    <property type="entry name" value="PAS domain"/>
    <property type="match status" value="2"/>
</dbReference>
<dbReference type="EMBL" id="BMXR01000003">
    <property type="protein sequence ID" value="GGX49196.1"/>
    <property type="molecule type" value="Genomic_DNA"/>
</dbReference>
<proteinExistence type="predicted"/>
<gene>
    <name evidence="4" type="ORF">GCM10007392_15600</name>
</gene>
<keyword evidence="1" id="KW-1133">Transmembrane helix</keyword>
<dbReference type="AlphaFoldDB" id="A0A918K4V7"/>